<name>I3SPK9_LOTJA</name>
<evidence type="ECO:0000256" key="1">
    <source>
        <dbReference type="SAM" id="MobiDB-lite"/>
    </source>
</evidence>
<sequence length="139" mass="15626">MKGTREKEGGSQKKLTVKWAPDVYDPVPTLVSHTVKSKNRHKSRIKKGEKKSSKKGHKHHYSKGGNTKDITPVKKQYDNWWLESPDKGIETSTGFDLDADHSYDSFHGIGYLKPVTESPCHARGALSNILEFVSYIKSA</sequence>
<dbReference type="PANTHER" id="PTHR34952:SF4">
    <property type="entry name" value="BRI1-KD INTERACTING PROTEIN"/>
    <property type="match status" value="1"/>
</dbReference>
<accession>I3SPK9</accession>
<feature type="region of interest" description="Disordered" evidence="1">
    <location>
        <begin position="29"/>
        <end position="71"/>
    </location>
</feature>
<reference evidence="2" key="1">
    <citation type="submission" date="2012-05" db="EMBL/GenBank/DDBJ databases">
        <authorList>
            <person name="Krishnakumar V."/>
            <person name="Cheung F."/>
            <person name="Xiao Y."/>
            <person name="Chan A."/>
            <person name="Moskal W.A."/>
            <person name="Town C.D."/>
        </authorList>
    </citation>
    <scope>NUCLEOTIDE SEQUENCE</scope>
</reference>
<dbReference type="EMBL" id="BT142407">
    <property type="protein sequence ID" value="AFK42201.1"/>
    <property type="molecule type" value="mRNA"/>
</dbReference>
<organism evidence="2">
    <name type="scientific">Lotus japonicus</name>
    <name type="common">Lotus corniculatus var. japonicus</name>
    <dbReference type="NCBI Taxonomy" id="34305"/>
    <lineage>
        <taxon>Eukaryota</taxon>
        <taxon>Viridiplantae</taxon>
        <taxon>Streptophyta</taxon>
        <taxon>Embryophyta</taxon>
        <taxon>Tracheophyta</taxon>
        <taxon>Spermatophyta</taxon>
        <taxon>Magnoliopsida</taxon>
        <taxon>eudicotyledons</taxon>
        <taxon>Gunneridae</taxon>
        <taxon>Pentapetalae</taxon>
        <taxon>rosids</taxon>
        <taxon>fabids</taxon>
        <taxon>Fabales</taxon>
        <taxon>Fabaceae</taxon>
        <taxon>Papilionoideae</taxon>
        <taxon>50 kb inversion clade</taxon>
        <taxon>NPAAA clade</taxon>
        <taxon>Hologalegina</taxon>
        <taxon>robinioid clade</taxon>
        <taxon>Loteae</taxon>
        <taxon>Lotus</taxon>
    </lineage>
</organism>
<evidence type="ECO:0000313" key="2">
    <source>
        <dbReference type="EMBL" id="AFK42201.1"/>
    </source>
</evidence>
<dbReference type="AlphaFoldDB" id="I3SPK9"/>
<feature type="compositionally biased region" description="Basic residues" evidence="1">
    <location>
        <begin position="35"/>
        <end position="62"/>
    </location>
</feature>
<protein>
    <submittedName>
        <fullName evidence="2">Uncharacterized protein</fullName>
    </submittedName>
</protein>
<dbReference type="PANTHER" id="PTHR34952">
    <property type="entry name" value="OS05G0113500 PROTEIN"/>
    <property type="match status" value="1"/>
</dbReference>
<proteinExistence type="evidence at transcript level"/>